<comment type="caution">
    <text evidence="1">The sequence shown here is derived from an EMBL/GenBank/DDBJ whole genome shotgun (WGS) entry which is preliminary data.</text>
</comment>
<dbReference type="EMBL" id="AWWV01010232">
    <property type="protein sequence ID" value="OMO80989.1"/>
    <property type="molecule type" value="Genomic_DNA"/>
</dbReference>
<sequence>MVSIRRSIRIDNIEAFLELQQGKLLVAIAELLQWRLK</sequence>
<organism evidence="1 2">
    <name type="scientific">Corchorus capsularis</name>
    <name type="common">Jute</name>
    <dbReference type="NCBI Taxonomy" id="210143"/>
    <lineage>
        <taxon>Eukaryota</taxon>
        <taxon>Viridiplantae</taxon>
        <taxon>Streptophyta</taxon>
        <taxon>Embryophyta</taxon>
        <taxon>Tracheophyta</taxon>
        <taxon>Spermatophyta</taxon>
        <taxon>Magnoliopsida</taxon>
        <taxon>eudicotyledons</taxon>
        <taxon>Gunneridae</taxon>
        <taxon>Pentapetalae</taxon>
        <taxon>rosids</taxon>
        <taxon>malvids</taxon>
        <taxon>Malvales</taxon>
        <taxon>Malvaceae</taxon>
        <taxon>Grewioideae</taxon>
        <taxon>Apeibeae</taxon>
        <taxon>Corchorus</taxon>
    </lineage>
</organism>
<protein>
    <submittedName>
        <fullName evidence="1">Uncharacterized protein</fullName>
    </submittedName>
</protein>
<name>A0A1R3IEH3_COCAP</name>
<evidence type="ECO:0000313" key="2">
    <source>
        <dbReference type="Proteomes" id="UP000188268"/>
    </source>
</evidence>
<evidence type="ECO:0000313" key="1">
    <source>
        <dbReference type="EMBL" id="OMO80989.1"/>
    </source>
</evidence>
<accession>A0A1R3IEH3</accession>
<dbReference type="AlphaFoldDB" id="A0A1R3IEH3"/>
<gene>
    <name evidence="1" type="ORF">CCACVL1_12672</name>
</gene>
<dbReference type="Gramene" id="OMO80989">
    <property type="protein sequence ID" value="OMO80989"/>
    <property type="gene ID" value="CCACVL1_12672"/>
</dbReference>
<dbReference type="Proteomes" id="UP000188268">
    <property type="component" value="Unassembled WGS sequence"/>
</dbReference>
<keyword evidence="2" id="KW-1185">Reference proteome</keyword>
<reference evidence="1 2" key="1">
    <citation type="submission" date="2013-09" db="EMBL/GenBank/DDBJ databases">
        <title>Corchorus capsularis genome sequencing.</title>
        <authorList>
            <person name="Alam M."/>
            <person name="Haque M.S."/>
            <person name="Islam M.S."/>
            <person name="Emdad E.M."/>
            <person name="Islam M.M."/>
            <person name="Ahmed B."/>
            <person name="Halim A."/>
            <person name="Hossen Q.M.M."/>
            <person name="Hossain M.Z."/>
            <person name="Ahmed R."/>
            <person name="Khan M.M."/>
            <person name="Islam R."/>
            <person name="Rashid M.M."/>
            <person name="Khan S.A."/>
            <person name="Rahman M.S."/>
            <person name="Alam M."/>
        </authorList>
    </citation>
    <scope>NUCLEOTIDE SEQUENCE [LARGE SCALE GENOMIC DNA]</scope>
    <source>
        <strain evidence="2">cv. CVL-1</strain>
        <tissue evidence="1">Whole seedling</tissue>
    </source>
</reference>
<proteinExistence type="predicted"/>